<evidence type="ECO:0000256" key="1">
    <source>
        <dbReference type="SAM" id="MobiDB-lite"/>
    </source>
</evidence>
<feature type="compositionally biased region" description="Low complexity" evidence="1">
    <location>
        <begin position="157"/>
        <end position="173"/>
    </location>
</feature>
<dbReference type="Pfam" id="PF20231">
    <property type="entry name" value="DUF6589"/>
    <property type="match status" value="1"/>
</dbReference>
<dbReference type="Proteomes" id="UP000015241">
    <property type="component" value="Unassembled WGS sequence"/>
</dbReference>
<dbReference type="InParanoid" id="S8DIN5"/>
<feature type="compositionally biased region" description="Acidic residues" evidence="1">
    <location>
        <begin position="216"/>
        <end position="240"/>
    </location>
</feature>
<dbReference type="EMBL" id="KE504274">
    <property type="protein sequence ID" value="EPS93456.1"/>
    <property type="molecule type" value="Genomic_DNA"/>
</dbReference>
<dbReference type="AlphaFoldDB" id="S8DIN5"/>
<dbReference type="eggNOG" id="ENOG502SMRC">
    <property type="taxonomic scope" value="Eukaryota"/>
</dbReference>
<dbReference type="InterPro" id="IPR046496">
    <property type="entry name" value="DUF6589"/>
</dbReference>
<proteinExistence type="predicted"/>
<feature type="domain" description="DUF6589" evidence="2">
    <location>
        <begin position="435"/>
        <end position="768"/>
    </location>
</feature>
<sequence>MPTPSIAADALRAILDSLLDTHTSVPAFILALLDSTDPPASNAIGDITNNIDNILCSLCRNARTRGSTIAAIHRLARAMYMDELKIVAKKDAGLHFNARHATEADLQGFDLVDIAEKAFQLAPNVCDLVDGLLNADTDIVRRRKSRRQRKAKRRGYRPANAAAAADAESGSASTLLNATPIGGTDRQQTGTHADDAGVRATLPRQDLSPEAAMGGGDDDVEMPDAADLGDDDDEDEDEEYWNSLEPLPEDPDDPESLTDPYKEEVRYDAVSKMRRTLCISIMLQSTNQRCNALQSVIGLYLHACDAPEAIVELLSRNGVSISRTAIDDAVTNLSKEATTGMKILGRTMLTMVAYDNFDVELKHVVPTVEKPHDSLLHMTSGTFIPIEHGVALDDLCGARNLWTASPDNPKNRSESEHIDWKKLLALHPQVEHPSGLDRRERFRAWQFKHDLFTHGPEYFRRFLATLGEPEDVERIPLVKTRQVPAAAMDVNQSSVDGNIKALLTLFQQLGIGDPTDKDDLDQAGRRDIGDHVVLVHGDLATCERVQSIRHSRGEEKSTFRRFAMVIFIIGLFHLKMACADAIWKIFIQPQQARLDSTSLMKQVAEIRPKETGKIGSKPGFRRMHEVIQHVGLVSRLDCWRHEVASGRQPHPTLEAWANSKPSEQEIDAIATVLVRKYIANSRLTEERFAAPDLRDEEFENVRLREGYFLLYEELSRAMNTGDIGRVEDCFLPWVFIFKGCGKPKHAIRMNILCNPTGKKHHFRAIDWYIQIFLAVQ</sequence>
<protein>
    <recommendedName>
        <fullName evidence="2">DUF6589 domain-containing protein</fullName>
    </recommendedName>
</protein>
<evidence type="ECO:0000313" key="3">
    <source>
        <dbReference type="EMBL" id="EPS93456.1"/>
    </source>
</evidence>
<evidence type="ECO:0000259" key="2">
    <source>
        <dbReference type="Pfam" id="PF20231"/>
    </source>
</evidence>
<gene>
    <name evidence="3" type="ORF">FOMPIDRAFT_110225</name>
</gene>
<accession>S8DIN5</accession>
<dbReference type="STRING" id="743788.S8DIN5"/>
<name>S8DIN5_FOMSC</name>
<dbReference type="OrthoDB" id="4743193at2759"/>
<feature type="compositionally biased region" description="Basic residues" evidence="1">
    <location>
        <begin position="143"/>
        <end position="156"/>
    </location>
</feature>
<feature type="region of interest" description="Disordered" evidence="1">
    <location>
        <begin position="143"/>
        <end position="258"/>
    </location>
</feature>
<feature type="compositionally biased region" description="Acidic residues" evidence="1">
    <location>
        <begin position="247"/>
        <end position="256"/>
    </location>
</feature>
<dbReference type="HOGENOM" id="CLU_009487_0_0_1"/>
<organism evidence="3 4">
    <name type="scientific">Fomitopsis schrenkii</name>
    <name type="common">Brown rot fungus</name>
    <dbReference type="NCBI Taxonomy" id="2126942"/>
    <lineage>
        <taxon>Eukaryota</taxon>
        <taxon>Fungi</taxon>
        <taxon>Dikarya</taxon>
        <taxon>Basidiomycota</taxon>
        <taxon>Agaricomycotina</taxon>
        <taxon>Agaricomycetes</taxon>
        <taxon>Polyporales</taxon>
        <taxon>Fomitopsis</taxon>
    </lineage>
</organism>
<evidence type="ECO:0000313" key="4">
    <source>
        <dbReference type="Proteomes" id="UP000015241"/>
    </source>
</evidence>
<keyword evidence="4" id="KW-1185">Reference proteome</keyword>
<reference evidence="3 4" key="1">
    <citation type="journal article" date="2012" name="Science">
        <title>The Paleozoic origin of enzymatic lignin decomposition reconstructed from 31 fungal genomes.</title>
        <authorList>
            <person name="Floudas D."/>
            <person name="Binder M."/>
            <person name="Riley R."/>
            <person name="Barry K."/>
            <person name="Blanchette R.A."/>
            <person name="Henrissat B."/>
            <person name="Martinez A.T."/>
            <person name="Otillar R."/>
            <person name="Spatafora J.W."/>
            <person name="Yadav J.S."/>
            <person name="Aerts A."/>
            <person name="Benoit I."/>
            <person name="Boyd A."/>
            <person name="Carlson A."/>
            <person name="Copeland A."/>
            <person name="Coutinho P.M."/>
            <person name="de Vries R.P."/>
            <person name="Ferreira P."/>
            <person name="Findley K."/>
            <person name="Foster B."/>
            <person name="Gaskell J."/>
            <person name="Glotzer D."/>
            <person name="Gorecki P."/>
            <person name="Heitman J."/>
            <person name="Hesse C."/>
            <person name="Hori C."/>
            <person name="Igarashi K."/>
            <person name="Jurgens J.A."/>
            <person name="Kallen N."/>
            <person name="Kersten P."/>
            <person name="Kohler A."/>
            <person name="Kuees U."/>
            <person name="Kumar T.K.A."/>
            <person name="Kuo A."/>
            <person name="LaButti K."/>
            <person name="Larrondo L.F."/>
            <person name="Lindquist E."/>
            <person name="Ling A."/>
            <person name="Lombard V."/>
            <person name="Lucas S."/>
            <person name="Lundell T."/>
            <person name="Martin R."/>
            <person name="McLaughlin D.J."/>
            <person name="Morgenstern I."/>
            <person name="Morin E."/>
            <person name="Murat C."/>
            <person name="Nagy L.G."/>
            <person name="Nolan M."/>
            <person name="Ohm R.A."/>
            <person name="Patyshakuliyeva A."/>
            <person name="Rokas A."/>
            <person name="Ruiz-Duenas F.J."/>
            <person name="Sabat G."/>
            <person name="Salamov A."/>
            <person name="Samejima M."/>
            <person name="Schmutz J."/>
            <person name="Slot J.C."/>
            <person name="St John F."/>
            <person name="Stenlid J."/>
            <person name="Sun H."/>
            <person name="Sun S."/>
            <person name="Syed K."/>
            <person name="Tsang A."/>
            <person name="Wiebenga A."/>
            <person name="Young D."/>
            <person name="Pisabarro A."/>
            <person name="Eastwood D.C."/>
            <person name="Martin F."/>
            <person name="Cullen D."/>
            <person name="Grigoriev I.V."/>
            <person name="Hibbett D.S."/>
        </authorList>
    </citation>
    <scope>NUCLEOTIDE SEQUENCE</scope>
    <source>
        <strain evidence="4">FP-58527</strain>
    </source>
</reference>